<dbReference type="EMBL" id="KV454436">
    <property type="protein sequence ID" value="ODQ78277.1"/>
    <property type="molecule type" value="Genomic_DNA"/>
</dbReference>
<proteinExistence type="inferred from homology"/>
<feature type="transmembrane region" description="Helical" evidence="8">
    <location>
        <begin position="463"/>
        <end position="481"/>
    </location>
</feature>
<comment type="subcellular location">
    <subcellularLocation>
        <location evidence="1">Membrane</location>
        <topology evidence="1">Multi-pass membrane protein</topology>
    </subcellularLocation>
</comment>
<evidence type="ECO:0000256" key="3">
    <source>
        <dbReference type="ARBA" id="ARBA00022448"/>
    </source>
</evidence>
<dbReference type="OrthoDB" id="3900342at2759"/>
<dbReference type="GO" id="GO:0016020">
    <property type="term" value="C:membrane"/>
    <property type="evidence" value="ECO:0007669"/>
    <property type="project" value="UniProtKB-SubCell"/>
</dbReference>
<dbReference type="STRING" id="984486.A0A1E3QMQ1"/>
<evidence type="ECO:0000256" key="7">
    <source>
        <dbReference type="ARBA" id="ARBA00023136"/>
    </source>
</evidence>
<evidence type="ECO:0000259" key="9">
    <source>
        <dbReference type="Pfam" id="PF00324"/>
    </source>
</evidence>
<dbReference type="PIRSF" id="PIRSF006060">
    <property type="entry name" value="AA_transporter"/>
    <property type="match status" value="1"/>
</dbReference>
<feature type="domain" description="Amino acid permease/ SLC12A" evidence="9">
    <location>
        <begin position="51"/>
        <end position="523"/>
    </location>
</feature>
<feature type="transmembrane region" description="Helical" evidence="8">
    <location>
        <begin position="390"/>
        <end position="407"/>
    </location>
</feature>
<feature type="transmembrane region" description="Helical" evidence="8">
    <location>
        <begin position="493"/>
        <end position="513"/>
    </location>
</feature>
<keyword evidence="4 8" id="KW-0812">Transmembrane</keyword>
<dbReference type="GeneID" id="30150821"/>
<feature type="transmembrane region" description="Helical" evidence="8">
    <location>
        <begin position="164"/>
        <end position="184"/>
    </location>
</feature>
<evidence type="ECO:0000256" key="1">
    <source>
        <dbReference type="ARBA" id="ARBA00004141"/>
    </source>
</evidence>
<evidence type="ECO:0000256" key="4">
    <source>
        <dbReference type="ARBA" id="ARBA00022692"/>
    </source>
</evidence>
<name>A0A1E3QMQ1_9ASCO</name>
<gene>
    <name evidence="10" type="ORF">BABINDRAFT_9493</name>
</gene>
<feature type="transmembrane region" description="Helical" evidence="8">
    <location>
        <begin position="248"/>
        <end position="269"/>
    </location>
</feature>
<keyword evidence="6 8" id="KW-1133">Transmembrane helix</keyword>
<dbReference type="PANTHER" id="PTHR43341">
    <property type="entry name" value="AMINO ACID PERMEASE"/>
    <property type="match status" value="1"/>
</dbReference>
<reference evidence="11" key="1">
    <citation type="submission" date="2016-05" db="EMBL/GenBank/DDBJ databases">
        <title>Comparative genomics of biotechnologically important yeasts.</title>
        <authorList>
            <consortium name="DOE Joint Genome Institute"/>
            <person name="Riley R."/>
            <person name="Haridas S."/>
            <person name="Wolfe K.H."/>
            <person name="Lopes M.R."/>
            <person name="Hittinger C.T."/>
            <person name="Goker M."/>
            <person name="Salamov A."/>
            <person name="Wisecaver J."/>
            <person name="Long T.M."/>
            <person name="Aerts A.L."/>
            <person name="Barry K."/>
            <person name="Choi C."/>
            <person name="Clum A."/>
            <person name="Coughlan A.Y."/>
            <person name="Deshpande S."/>
            <person name="Douglass A.P."/>
            <person name="Hanson S.J."/>
            <person name="Klenk H.-P."/>
            <person name="Labutti K."/>
            <person name="Lapidus A."/>
            <person name="Lindquist E."/>
            <person name="Lipzen A."/>
            <person name="Meier-Kolthoff J.P."/>
            <person name="Ohm R.A."/>
            <person name="Otillar R.P."/>
            <person name="Pangilinan J."/>
            <person name="Peng Y."/>
            <person name="Rokas A."/>
            <person name="Rosa C.A."/>
            <person name="Scheuner C."/>
            <person name="Sibirny A.A."/>
            <person name="Slot J.C."/>
            <person name="Stielow J.B."/>
            <person name="Sun H."/>
            <person name="Kurtzman C.P."/>
            <person name="Blackwell M."/>
            <person name="Grigoriev I.V."/>
            <person name="Jeffries T.W."/>
        </authorList>
    </citation>
    <scope>NUCLEOTIDE SEQUENCE [LARGE SCALE GENOMIC DNA]</scope>
    <source>
        <strain evidence="11">NRRL Y-12698</strain>
    </source>
</reference>
<organism evidence="10 11">
    <name type="scientific">Babjeviella inositovora NRRL Y-12698</name>
    <dbReference type="NCBI Taxonomy" id="984486"/>
    <lineage>
        <taxon>Eukaryota</taxon>
        <taxon>Fungi</taxon>
        <taxon>Dikarya</taxon>
        <taxon>Ascomycota</taxon>
        <taxon>Saccharomycotina</taxon>
        <taxon>Pichiomycetes</taxon>
        <taxon>Serinales incertae sedis</taxon>
        <taxon>Babjeviella</taxon>
    </lineage>
</organism>
<dbReference type="RefSeq" id="XP_018983605.1">
    <property type="nucleotide sequence ID" value="XM_019132968.1"/>
</dbReference>
<keyword evidence="3" id="KW-0813">Transport</keyword>
<accession>A0A1E3QMQ1</accession>
<evidence type="ECO:0000256" key="6">
    <source>
        <dbReference type="ARBA" id="ARBA00022989"/>
    </source>
</evidence>
<dbReference type="Pfam" id="PF00324">
    <property type="entry name" value="AA_permease"/>
    <property type="match status" value="1"/>
</dbReference>
<dbReference type="AlphaFoldDB" id="A0A1E3QMQ1"/>
<dbReference type="InterPro" id="IPR050524">
    <property type="entry name" value="APC_YAT"/>
</dbReference>
<evidence type="ECO:0000313" key="11">
    <source>
        <dbReference type="Proteomes" id="UP000094336"/>
    </source>
</evidence>
<feature type="transmembrane region" description="Helical" evidence="8">
    <location>
        <begin position="79"/>
        <end position="102"/>
    </location>
</feature>
<protein>
    <recommendedName>
        <fullName evidence="9">Amino acid permease/ SLC12A domain-containing protein</fullName>
    </recommendedName>
</protein>
<dbReference type="PROSITE" id="PS00218">
    <property type="entry name" value="AMINO_ACID_PERMEASE_1"/>
    <property type="match status" value="1"/>
</dbReference>
<feature type="transmembrane region" description="Helical" evidence="8">
    <location>
        <begin position="196"/>
        <end position="214"/>
    </location>
</feature>
<sequence>MKDLEKSASYPTSERDALSIRTQEYNLDLSRSTPVAISDSHRLKKDLKARHITMIAIGGALGTGLIIGTGAALAKAGPASIFIAYSFVGFIVYCVMCSIGEMATYIPLPSGFSGYAERYCDPALGFGVGYAYLCKFLIICPNQLTAGALVIQYWIPREKVNPGVWITIIFLLIIAINFFGVKFFGEFEFWLSSFKIVTIIGLMLLLFILMLGGGPTHDRLGFRYWKDPGAFKEYSGDGVHITGNTGKFVAWAAVLVTAVFAYLSTELVGVTVGEAENPRRNVPRAIKMTFYRIVFFYCISVLLLGCCVAYDDPELLSANKASTSASASPFVVAIANARIPYLPHIINAAILLFIISASNSDLYISSRTLYGLSLNNQAPEIFSRTNKRGVPVYSMLFCSLFCALAYMNCASSSATIFIYFVNVVSIFGLLTWISILVTHIFFMRALKAQGIDRHRDLVYRAPFAPYSTYFALTCCIVVALIKNFTVFIGEFDYKTFITGYIGIPVYLGCIFGYKIFTRCKRVKAEEADLFTFKDIVDAEEEEFLQKQAEYKLDRAGKRDLEWYYENSIGLLF</sequence>
<evidence type="ECO:0000256" key="8">
    <source>
        <dbReference type="SAM" id="Phobius"/>
    </source>
</evidence>
<dbReference type="PANTHER" id="PTHR43341:SF9">
    <property type="entry name" value="DICARBOXYLIC AMINO ACID PERMEASE"/>
    <property type="match status" value="1"/>
</dbReference>
<keyword evidence="5" id="KW-0029">Amino-acid transport</keyword>
<feature type="transmembrane region" description="Helical" evidence="8">
    <location>
        <begin position="290"/>
        <end position="310"/>
    </location>
</feature>
<feature type="transmembrane region" description="Helical" evidence="8">
    <location>
        <begin position="52"/>
        <end position="73"/>
    </location>
</feature>
<keyword evidence="11" id="KW-1185">Reference proteome</keyword>
<dbReference type="GO" id="GO:0015171">
    <property type="term" value="F:amino acid transmembrane transporter activity"/>
    <property type="evidence" value="ECO:0007669"/>
    <property type="project" value="TreeGrafter"/>
</dbReference>
<keyword evidence="7 8" id="KW-0472">Membrane</keyword>
<dbReference type="InterPro" id="IPR004841">
    <property type="entry name" value="AA-permease/SLC12A_dom"/>
</dbReference>
<evidence type="ECO:0000313" key="10">
    <source>
        <dbReference type="EMBL" id="ODQ78277.1"/>
    </source>
</evidence>
<feature type="transmembrane region" description="Helical" evidence="8">
    <location>
        <begin position="419"/>
        <end position="442"/>
    </location>
</feature>
<dbReference type="FunFam" id="1.20.1740.10:FF:000006">
    <property type="entry name" value="General amino acid permease"/>
    <property type="match status" value="1"/>
</dbReference>
<evidence type="ECO:0000256" key="2">
    <source>
        <dbReference type="ARBA" id="ARBA00006983"/>
    </source>
</evidence>
<dbReference type="Proteomes" id="UP000094336">
    <property type="component" value="Unassembled WGS sequence"/>
</dbReference>
<dbReference type="InterPro" id="IPR004840">
    <property type="entry name" value="Amino_acid_permease_CS"/>
</dbReference>
<dbReference type="Gene3D" id="1.20.1740.10">
    <property type="entry name" value="Amino acid/polyamine transporter I"/>
    <property type="match status" value="1"/>
</dbReference>
<evidence type="ECO:0000256" key="5">
    <source>
        <dbReference type="ARBA" id="ARBA00022970"/>
    </source>
</evidence>
<comment type="similarity">
    <text evidence="2">Belongs to the amino acid-polyamine-organocation (APC) superfamily. YAT (TC 2.A.3.10) family.</text>
</comment>